<dbReference type="PROSITE" id="PS00194">
    <property type="entry name" value="THIOREDOXIN_1"/>
    <property type="match status" value="1"/>
</dbReference>
<comment type="similarity">
    <text evidence="2">Belongs to the thioredoxin family.</text>
</comment>
<gene>
    <name evidence="9" type="ORF">HLY00_94</name>
</gene>
<proteinExistence type="inferred from homology"/>
<protein>
    <recommendedName>
        <fullName evidence="7">Thioredoxin</fullName>
    </recommendedName>
</protein>
<feature type="domain" description="Thioredoxin" evidence="8">
    <location>
        <begin position="1"/>
        <end position="115"/>
    </location>
</feature>
<evidence type="ECO:0000256" key="6">
    <source>
        <dbReference type="ARBA" id="ARBA00023284"/>
    </source>
</evidence>
<dbReference type="InterPro" id="IPR013766">
    <property type="entry name" value="Thioredoxin_domain"/>
</dbReference>
<dbReference type="Gene3D" id="3.40.30.10">
    <property type="entry name" value="Glutaredoxin"/>
    <property type="match status" value="1"/>
</dbReference>
<keyword evidence="3" id="KW-0813">Transport</keyword>
<dbReference type="AlphaFoldDB" id="A0A850PQQ9"/>
<dbReference type="GO" id="GO:0015035">
    <property type="term" value="F:protein-disulfide reductase activity"/>
    <property type="evidence" value="ECO:0007669"/>
    <property type="project" value="UniProtKB-UniRule"/>
</dbReference>
<dbReference type="CDD" id="cd02947">
    <property type="entry name" value="TRX_family"/>
    <property type="match status" value="1"/>
</dbReference>
<dbReference type="InterPro" id="IPR005746">
    <property type="entry name" value="Thioredoxin"/>
</dbReference>
<evidence type="ECO:0000256" key="1">
    <source>
        <dbReference type="ARBA" id="ARBA00003318"/>
    </source>
</evidence>
<comment type="caution">
    <text evidence="9">The sequence shown here is derived from an EMBL/GenBank/DDBJ whole genome shotgun (WGS) entry which is preliminary data.</text>
</comment>
<evidence type="ECO:0000256" key="3">
    <source>
        <dbReference type="ARBA" id="ARBA00022448"/>
    </source>
</evidence>
<dbReference type="InterPro" id="IPR036249">
    <property type="entry name" value="Thioredoxin-like_sf"/>
</dbReference>
<dbReference type="Pfam" id="PF00085">
    <property type="entry name" value="Thioredoxin"/>
    <property type="match status" value="1"/>
</dbReference>
<evidence type="ECO:0000259" key="8">
    <source>
        <dbReference type="PROSITE" id="PS51352"/>
    </source>
</evidence>
<evidence type="ECO:0000256" key="7">
    <source>
        <dbReference type="NCBIfam" id="TIGR01068"/>
    </source>
</evidence>
<evidence type="ECO:0000256" key="4">
    <source>
        <dbReference type="ARBA" id="ARBA00022982"/>
    </source>
</evidence>
<accession>A0A850PQQ9</accession>
<dbReference type="NCBIfam" id="TIGR01068">
    <property type="entry name" value="thioredoxin"/>
    <property type="match status" value="1"/>
</dbReference>
<dbReference type="PANTHER" id="PTHR45663">
    <property type="entry name" value="GEO12009P1"/>
    <property type="match status" value="1"/>
</dbReference>
<dbReference type="GO" id="GO:0005829">
    <property type="term" value="C:cytosol"/>
    <property type="evidence" value="ECO:0007669"/>
    <property type="project" value="TreeGrafter"/>
</dbReference>
<comment type="function">
    <text evidence="1">Participates in various redox reactions through the reversible oxidation of its active center dithiol to a disulfide and catalyzes dithiol-disulfide exchange reactions.</text>
</comment>
<reference evidence="9 10" key="1">
    <citation type="submission" date="2020-05" db="EMBL/GenBank/DDBJ databases">
        <title>Draft genome sequence of Mycobacterium hippocampi DL, isolated from European seabass, Dicentrarchus labrax, reared in fish farms.</title>
        <authorList>
            <person name="Stathopoulou P."/>
            <person name="Asimakis E."/>
            <person name="Tzokas K."/>
            <person name="Batargias C."/>
            <person name="Tsiamis G."/>
        </authorList>
    </citation>
    <scope>NUCLEOTIDE SEQUENCE [LARGE SCALE GENOMIC DNA]</scope>
    <source>
        <strain evidence="9 10">DL</strain>
    </source>
</reference>
<dbReference type="FunFam" id="3.40.30.10:FF:000155">
    <property type="entry name" value="Thioredoxin"/>
    <property type="match status" value="1"/>
</dbReference>
<keyword evidence="6" id="KW-0676">Redox-active center</keyword>
<dbReference type="InterPro" id="IPR017937">
    <property type="entry name" value="Thioredoxin_CS"/>
</dbReference>
<dbReference type="SUPFAM" id="SSF52833">
    <property type="entry name" value="Thioredoxin-like"/>
    <property type="match status" value="1"/>
</dbReference>
<dbReference type="PRINTS" id="PR00421">
    <property type="entry name" value="THIOREDOXIN"/>
</dbReference>
<evidence type="ECO:0000313" key="9">
    <source>
        <dbReference type="EMBL" id="NVN49795.1"/>
    </source>
</evidence>
<keyword evidence="5" id="KW-1015">Disulfide bond</keyword>
<evidence type="ECO:0000313" key="10">
    <source>
        <dbReference type="Proteomes" id="UP000570517"/>
    </source>
</evidence>
<name>A0A850PQQ9_9MYCO</name>
<organism evidence="9 10">
    <name type="scientific">Mycolicibacterium hippocampi</name>
    <dbReference type="NCBI Taxonomy" id="659824"/>
    <lineage>
        <taxon>Bacteria</taxon>
        <taxon>Bacillati</taxon>
        <taxon>Actinomycetota</taxon>
        <taxon>Actinomycetes</taxon>
        <taxon>Mycobacteriales</taxon>
        <taxon>Mycobacteriaceae</taxon>
        <taxon>Mycolicibacterium</taxon>
    </lineage>
</organism>
<keyword evidence="4" id="KW-0249">Electron transport</keyword>
<sequence length="134" mass="14400">MTINAKPINATNINNLTYDDFEPTVTDNPIVLVDFWASWCGPCRAFAPVFERSAAAHPDVVHAKVDTQAERDLAATLDIRSIPTVMAFRDGVLVYSQAGAMPAAALEDLISRVKALDMAQVRAKIAARKGSASA</sequence>
<dbReference type="EMBL" id="JABFYL010000018">
    <property type="protein sequence ID" value="NVN49795.1"/>
    <property type="molecule type" value="Genomic_DNA"/>
</dbReference>
<evidence type="ECO:0000256" key="5">
    <source>
        <dbReference type="ARBA" id="ARBA00023157"/>
    </source>
</evidence>
<keyword evidence="10" id="KW-1185">Reference proteome</keyword>
<dbReference type="RefSeq" id="WP_178358160.1">
    <property type="nucleotide sequence ID" value="NZ_JABFYL010000018.1"/>
</dbReference>
<dbReference type="PANTHER" id="PTHR45663:SF40">
    <property type="entry name" value="THIOREDOXIN 2"/>
    <property type="match status" value="1"/>
</dbReference>
<dbReference type="PROSITE" id="PS51352">
    <property type="entry name" value="THIOREDOXIN_2"/>
    <property type="match status" value="1"/>
</dbReference>
<evidence type="ECO:0000256" key="2">
    <source>
        <dbReference type="ARBA" id="ARBA00008987"/>
    </source>
</evidence>
<dbReference type="Proteomes" id="UP000570517">
    <property type="component" value="Unassembled WGS sequence"/>
</dbReference>